<keyword evidence="1" id="KW-0812">Transmembrane</keyword>
<dbReference type="OrthoDB" id="9990295at2"/>
<reference evidence="2 3" key="1">
    <citation type="submission" date="2019-02" db="EMBL/GenBank/DDBJ databases">
        <title>Deep-cultivation of Planctomycetes and their phenomic and genomic characterization uncovers novel biology.</title>
        <authorList>
            <person name="Wiegand S."/>
            <person name="Jogler M."/>
            <person name="Boedeker C."/>
            <person name="Pinto D."/>
            <person name="Vollmers J."/>
            <person name="Rivas-Marin E."/>
            <person name="Kohn T."/>
            <person name="Peeters S.H."/>
            <person name="Heuer A."/>
            <person name="Rast P."/>
            <person name="Oberbeckmann S."/>
            <person name="Bunk B."/>
            <person name="Jeske O."/>
            <person name="Meyerdierks A."/>
            <person name="Storesund J.E."/>
            <person name="Kallscheuer N."/>
            <person name="Luecker S."/>
            <person name="Lage O.M."/>
            <person name="Pohl T."/>
            <person name="Merkel B.J."/>
            <person name="Hornburger P."/>
            <person name="Mueller R.-W."/>
            <person name="Bruemmer F."/>
            <person name="Labrenz M."/>
            <person name="Spormann A.M."/>
            <person name="Op den Camp H."/>
            <person name="Overmann J."/>
            <person name="Amann R."/>
            <person name="Jetten M.S.M."/>
            <person name="Mascher T."/>
            <person name="Medema M.H."/>
            <person name="Devos D.P."/>
            <person name="Kaster A.-K."/>
            <person name="Ovreas L."/>
            <person name="Rohde M."/>
            <person name="Galperin M.Y."/>
            <person name="Jogler C."/>
        </authorList>
    </citation>
    <scope>NUCLEOTIDE SEQUENCE [LARGE SCALE GENOMIC DNA]</scope>
    <source>
        <strain evidence="2 3">I41</strain>
    </source>
</reference>
<dbReference type="EMBL" id="CP036339">
    <property type="protein sequence ID" value="QDT73813.1"/>
    <property type="molecule type" value="Genomic_DNA"/>
</dbReference>
<sequence>MSWISLAATEALNGQGWTIMLISVGSVVSLTFYCIRRVLQLPTEDVEDIKGPLEIDTGDTQDAD</sequence>
<keyword evidence="1" id="KW-0472">Membrane</keyword>
<dbReference type="AlphaFoldDB" id="A0A517TZL6"/>
<evidence type="ECO:0000256" key="1">
    <source>
        <dbReference type="SAM" id="Phobius"/>
    </source>
</evidence>
<keyword evidence="1" id="KW-1133">Transmembrane helix</keyword>
<dbReference type="RefSeq" id="WP_145433453.1">
    <property type="nucleotide sequence ID" value="NZ_CP036339.1"/>
</dbReference>
<dbReference type="Proteomes" id="UP000317909">
    <property type="component" value="Chromosome"/>
</dbReference>
<dbReference type="KEGG" id="llh:I41_30040"/>
<name>A0A517TZL6_9BACT</name>
<evidence type="ECO:0000313" key="3">
    <source>
        <dbReference type="Proteomes" id="UP000317909"/>
    </source>
</evidence>
<evidence type="ECO:0000313" key="2">
    <source>
        <dbReference type="EMBL" id="QDT73813.1"/>
    </source>
</evidence>
<organism evidence="2 3">
    <name type="scientific">Lacipirellula limnantheis</name>
    <dbReference type="NCBI Taxonomy" id="2528024"/>
    <lineage>
        <taxon>Bacteria</taxon>
        <taxon>Pseudomonadati</taxon>
        <taxon>Planctomycetota</taxon>
        <taxon>Planctomycetia</taxon>
        <taxon>Pirellulales</taxon>
        <taxon>Lacipirellulaceae</taxon>
        <taxon>Lacipirellula</taxon>
    </lineage>
</organism>
<keyword evidence="3" id="KW-1185">Reference proteome</keyword>
<gene>
    <name evidence="2" type="ORF">I41_30040</name>
</gene>
<accession>A0A517TZL6</accession>
<protein>
    <submittedName>
        <fullName evidence="2">Uncharacterized protein</fullName>
    </submittedName>
</protein>
<proteinExistence type="predicted"/>
<feature type="transmembrane region" description="Helical" evidence="1">
    <location>
        <begin position="16"/>
        <end position="35"/>
    </location>
</feature>